<gene>
    <name evidence="6" type="ORF">NLJ89_g9102</name>
</gene>
<keyword evidence="1" id="KW-0853">WD repeat</keyword>
<name>A0A9W8JT34_9AGAR</name>
<feature type="domain" description="GATOR2 complex protein MIO zinc-ribbon like" evidence="4">
    <location>
        <begin position="429"/>
        <end position="495"/>
    </location>
</feature>
<dbReference type="GO" id="GO:0005737">
    <property type="term" value="C:cytoplasm"/>
    <property type="evidence" value="ECO:0007669"/>
    <property type="project" value="TreeGrafter"/>
</dbReference>
<evidence type="ECO:0000256" key="2">
    <source>
        <dbReference type="ARBA" id="ARBA00022737"/>
    </source>
</evidence>
<dbReference type="InterPro" id="IPR031488">
    <property type="entry name" value="Zn_ribbon_mio"/>
</dbReference>
<comment type="caution">
    <text evidence="6">The sequence shown here is derived from an EMBL/GenBank/DDBJ whole genome shotgun (WGS) entry which is preliminary data.</text>
</comment>
<evidence type="ECO:0000256" key="3">
    <source>
        <dbReference type="SAM" id="MobiDB-lite"/>
    </source>
</evidence>
<dbReference type="PANTHER" id="PTHR16453">
    <property type="entry name" value="WD40 DOMAIN-CONTAINING PROTEIN MIO FAMILY MEMBER"/>
    <property type="match status" value="1"/>
</dbReference>
<dbReference type="Pfam" id="PF17034">
    <property type="entry name" value="zinc_ribbon_16"/>
    <property type="match status" value="1"/>
</dbReference>
<evidence type="ECO:0000259" key="5">
    <source>
        <dbReference type="Pfam" id="PF21719"/>
    </source>
</evidence>
<evidence type="ECO:0000313" key="6">
    <source>
        <dbReference type="EMBL" id="KAJ3501958.1"/>
    </source>
</evidence>
<sequence length="777" mass="87269">MFPEQNSNITKDDQEPSNASSQSLSELWGWLYHSHEILCNPTSRLHGYDFSYHGLAGIWEGFPPIAAPAQQQQVVDDTPIPIPRTLLDVPPANALAQGQHHAHASSGGGTRRSRSPADDLHGNWPAALAILAARKGADRSSWKPTVPTTKLVQRQIALQICGWSLREDELAAAVKRWEKDDQLSRAACWLVFTRQYSKAVELLMRSNDETHQMMSGTVAALAPLMSSSGSARALDLRELYGRLIIKLNDPYFRVMLTHLATGDWSEVLDEEVIPFHERLAIAFQFLDDKALSSYLRRTTERACDEGNIDALIVTGLTPAGMRVIQSYVDHTGDIQSAAILSSYVCPQKFKDRRAERWLEAYRDLLDGFKMHHLRVGFDIERGQILHDAMQNGDMLPEEWAPRQIVMRCHYCNKPFSDMTILLAPQPQRERPTVCSGCKRELPRCSVCLMTLSIVHDAAREVELGYSHQRDTFDDAIVICQTCRHGGHAVHILEWFLGEDGRRTHDNPSASLILGNIIPHPREKDKMSFVNAHTPPNERDIDISFKDPYDLNSTIPVPPILQSDRVCLVPFIPSIHAEAFHTAYLADAESIGRYLPVNWSTIDAFLAFLESFIRQDPTSVLFIIIDKTRPSENPTLIPARMRSRSNWVGPRLARSALDGVRPSCCPARIPAHVRLCQRRRAFAEVRLGYIGGRWAGFPSCGMVREPGECCESQRGGKMGFTKEGVVRWSWVLPEGKKGKKAEEGRGKGDGRDSVLLSICWDDWVSGVRDLVVKRMNRA</sequence>
<keyword evidence="7" id="KW-1185">Reference proteome</keyword>
<dbReference type="CDD" id="cd16691">
    <property type="entry name" value="mRING-H2-C3H3C2_Mio"/>
    <property type="match status" value="1"/>
</dbReference>
<organism evidence="6 7">
    <name type="scientific">Agrocybe chaxingu</name>
    <dbReference type="NCBI Taxonomy" id="84603"/>
    <lineage>
        <taxon>Eukaryota</taxon>
        <taxon>Fungi</taxon>
        <taxon>Dikarya</taxon>
        <taxon>Basidiomycota</taxon>
        <taxon>Agaricomycotina</taxon>
        <taxon>Agaricomycetes</taxon>
        <taxon>Agaricomycetidae</taxon>
        <taxon>Agaricales</taxon>
        <taxon>Agaricineae</taxon>
        <taxon>Strophariaceae</taxon>
        <taxon>Agrocybe</taxon>
    </lineage>
</organism>
<dbReference type="GO" id="GO:1904263">
    <property type="term" value="P:positive regulation of TORC1 signaling"/>
    <property type="evidence" value="ECO:0007669"/>
    <property type="project" value="TreeGrafter"/>
</dbReference>
<keyword evidence="2" id="KW-0677">Repeat</keyword>
<dbReference type="Proteomes" id="UP001148786">
    <property type="component" value="Unassembled WGS sequence"/>
</dbReference>
<evidence type="ECO:0000313" key="7">
    <source>
        <dbReference type="Proteomes" id="UP001148786"/>
    </source>
</evidence>
<dbReference type="OrthoDB" id="341486at2759"/>
<dbReference type="Gene3D" id="3.40.630.30">
    <property type="match status" value="2"/>
</dbReference>
<protein>
    <submittedName>
        <fullName evidence="6">Uncharacterized protein</fullName>
    </submittedName>
</protein>
<dbReference type="InterPro" id="IPR049092">
    <property type="entry name" value="MIOS_a-sol"/>
</dbReference>
<accession>A0A9W8JT34</accession>
<dbReference type="EMBL" id="JANKHO010001351">
    <property type="protein sequence ID" value="KAJ3501958.1"/>
    <property type="molecule type" value="Genomic_DNA"/>
</dbReference>
<feature type="region of interest" description="Disordered" evidence="3">
    <location>
        <begin position="1"/>
        <end position="20"/>
    </location>
</feature>
<evidence type="ECO:0000259" key="4">
    <source>
        <dbReference type="Pfam" id="PF17034"/>
    </source>
</evidence>
<proteinExistence type="predicted"/>
<evidence type="ECO:0000256" key="1">
    <source>
        <dbReference type="ARBA" id="ARBA00022574"/>
    </source>
</evidence>
<dbReference type="PANTHER" id="PTHR16453:SF9">
    <property type="entry name" value="GATOR COMPLEX PROTEIN MIOS"/>
    <property type="match status" value="1"/>
</dbReference>
<reference evidence="6" key="1">
    <citation type="submission" date="2022-07" db="EMBL/GenBank/DDBJ databases">
        <title>Genome Sequence of Agrocybe chaxingu.</title>
        <authorList>
            <person name="Buettner E."/>
        </authorList>
    </citation>
    <scope>NUCLEOTIDE SEQUENCE</scope>
    <source>
        <strain evidence="6">MP-N11</strain>
    </source>
</reference>
<feature type="domain" description="MIOS-like alpha-solenoid" evidence="5">
    <location>
        <begin position="148"/>
        <end position="285"/>
    </location>
</feature>
<dbReference type="Pfam" id="PF21719">
    <property type="entry name" value="MIOS_a-sol"/>
    <property type="match status" value="1"/>
</dbReference>
<dbReference type="InterPro" id="IPR037593">
    <property type="entry name" value="MIOS/Sea4"/>
</dbReference>
<feature type="region of interest" description="Disordered" evidence="3">
    <location>
        <begin position="94"/>
        <end position="118"/>
    </location>
</feature>
<dbReference type="AlphaFoldDB" id="A0A9W8JT34"/>